<proteinExistence type="predicted"/>
<name>A0A4C1SX63_EUMVA</name>
<dbReference type="EMBL" id="BGZK01004048">
    <property type="protein sequence ID" value="GBP06525.1"/>
    <property type="molecule type" value="Genomic_DNA"/>
</dbReference>
<keyword evidence="2" id="KW-1185">Reference proteome</keyword>
<dbReference type="Proteomes" id="UP000299102">
    <property type="component" value="Unassembled WGS sequence"/>
</dbReference>
<comment type="caution">
    <text evidence="1">The sequence shown here is derived from an EMBL/GenBank/DDBJ whole genome shotgun (WGS) entry which is preliminary data.</text>
</comment>
<evidence type="ECO:0000313" key="1">
    <source>
        <dbReference type="EMBL" id="GBP06525.1"/>
    </source>
</evidence>
<evidence type="ECO:0000313" key="2">
    <source>
        <dbReference type="Proteomes" id="UP000299102"/>
    </source>
</evidence>
<sequence>MTSKEAPPTSQLLKYIFISQKAFAGASDAAREAVEEFAEEEECLLIPSPSRRAPPNTNTIILFDRIKIGCFHENASF</sequence>
<gene>
    <name evidence="1" type="ORF">EVAR_69706_1</name>
</gene>
<organism evidence="1 2">
    <name type="scientific">Eumeta variegata</name>
    <name type="common">Bagworm moth</name>
    <name type="synonym">Eumeta japonica</name>
    <dbReference type="NCBI Taxonomy" id="151549"/>
    <lineage>
        <taxon>Eukaryota</taxon>
        <taxon>Metazoa</taxon>
        <taxon>Ecdysozoa</taxon>
        <taxon>Arthropoda</taxon>
        <taxon>Hexapoda</taxon>
        <taxon>Insecta</taxon>
        <taxon>Pterygota</taxon>
        <taxon>Neoptera</taxon>
        <taxon>Endopterygota</taxon>
        <taxon>Lepidoptera</taxon>
        <taxon>Glossata</taxon>
        <taxon>Ditrysia</taxon>
        <taxon>Tineoidea</taxon>
        <taxon>Psychidae</taxon>
        <taxon>Oiketicinae</taxon>
        <taxon>Eumeta</taxon>
    </lineage>
</organism>
<dbReference type="AlphaFoldDB" id="A0A4C1SX63"/>
<protein>
    <submittedName>
        <fullName evidence="1">Uncharacterized protein</fullName>
    </submittedName>
</protein>
<accession>A0A4C1SX63</accession>
<reference evidence="1 2" key="1">
    <citation type="journal article" date="2019" name="Commun. Biol.">
        <title>The bagworm genome reveals a unique fibroin gene that provides high tensile strength.</title>
        <authorList>
            <person name="Kono N."/>
            <person name="Nakamura H."/>
            <person name="Ohtoshi R."/>
            <person name="Tomita M."/>
            <person name="Numata K."/>
            <person name="Arakawa K."/>
        </authorList>
    </citation>
    <scope>NUCLEOTIDE SEQUENCE [LARGE SCALE GENOMIC DNA]</scope>
</reference>